<keyword evidence="5" id="KW-1185">Reference proteome</keyword>
<dbReference type="InterPro" id="IPR025745">
    <property type="entry name" value="Mrr-like_N_dom"/>
</dbReference>
<dbReference type="SUPFAM" id="SSF52980">
    <property type="entry name" value="Restriction endonuclease-like"/>
    <property type="match status" value="1"/>
</dbReference>
<protein>
    <submittedName>
        <fullName evidence="4">Restriction endonuclease</fullName>
    </submittedName>
</protein>
<dbReference type="Pfam" id="PF14338">
    <property type="entry name" value="Mrr_N"/>
    <property type="match status" value="1"/>
</dbReference>
<accession>A0A5R8K730</accession>
<dbReference type="InterPro" id="IPR011335">
    <property type="entry name" value="Restrct_endonuc-II-like"/>
</dbReference>
<evidence type="ECO:0000259" key="3">
    <source>
        <dbReference type="Pfam" id="PF14338"/>
    </source>
</evidence>
<gene>
    <name evidence="4" type="ORF">FEM03_23975</name>
</gene>
<evidence type="ECO:0000313" key="5">
    <source>
        <dbReference type="Proteomes" id="UP000306196"/>
    </source>
</evidence>
<keyword evidence="4" id="KW-0255">Endonuclease</keyword>
<dbReference type="EMBL" id="VAUV01000032">
    <property type="protein sequence ID" value="TLD68177.1"/>
    <property type="molecule type" value="Genomic_DNA"/>
</dbReference>
<feature type="region of interest" description="Disordered" evidence="1">
    <location>
        <begin position="116"/>
        <end position="139"/>
    </location>
</feature>
<dbReference type="InterPro" id="IPR052906">
    <property type="entry name" value="Type_IV_Methyl-Rstrct_Enzyme"/>
</dbReference>
<evidence type="ECO:0000313" key="4">
    <source>
        <dbReference type="EMBL" id="TLD68177.1"/>
    </source>
</evidence>
<dbReference type="AlphaFoldDB" id="A0A5R8K730"/>
<comment type="caution">
    <text evidence="4">The sequence shown here is derived from an EMBL/GenBank/DDBJ whole genome shotgun (WGS) entry which is preliminary data.</text>
</comment>
<dbReference type="PANTHER" id="PTHR30015">
    <property type="entry name" value="MRR RESTRICTION SYSTEM PROTEIN"/>
    <property type="match status" value="1"/>
</dbReference>
<dbReference type="Gene3D" id="3.40.1350.10">
    <property type="match status" value="1"/>
</dbReference>
<dbReference type="GO" id="GO:0009307">
    <property type="term" value="P:DNA restriction-modification system"/>
    <property type="evidence" value="ECO:0007669"/>
    <property type="project" value="InterPro"/>
</dbReference>
<dbReference type="Pfam" id="PF04471">
    <property type="entry name" value="Mrr_cat"/>
    <property type="match status" value="1"/>
</dbReference>
<sequence>MNIPSYQELMLPVLRALGDADGGVQQMELTRRVADGLMLTEEERKLTLPSGRQTVIHNRTGWAGWYMKQAGLLDNVKRGVWAITQDGRQLLASNPECIDLKTLAAYPRFEAKMARNKDPDSGVVEPEMADQNDGQTPTEQIEEAHQKLNQTVATELREQMARMDPYKFEQLVIDLLFAMGYGGNRAEAALVTQKSNDEGIDGIINEDRLGLNVIYVQAKRWQSTVGRIEVQNFVGALAGKHATKGVFITTSDFHKNATEYASSVQHKVVLIGGQRLADLMIEHGVGVSTVRTIALKRVDSDYFED</sequence>
<name>A0A5R8K730_9BACT</name>
<dbReference type="PANTHER" id="PTHR30015:SF7">
    <property type="entry name" value="TYPE IV METHYL-DIRECTED RESTRICTION ENZYME ECOKMRR"/>
    <property type="match status" value="1"/>
</dbReference>
<evidence type="ECO:0000256" key="1">
    <source>
        <dbReference type="SAM" id="MobiDB-lite"/>
    </source>
</evidence>
<feature type="domain" description="Restriction system protein Mrr-like N-terminal" evidence="3">
    <location>
        <begin position="6"/>
        <end position="92"/>
    </location>
</feature>
<evidence type="ECO:0000259" key="2">
    <source>
        <dbReference type="Pfam" id="PF04471"/>
    </source>
</evidence>
<dbReference type="OrthoDB" id="9803736at2"/>
<dbReference type="InterPro" id="IPR007560">
    <property type="entry name" value="Restrct_endonuc_IV_Mrr"/>
</dbReference>
<organism evidence="4 5">
    <name type="scientific">Phragmitibacter flavus</name>
    <dbReference type="NCBI Taxonomy" id="2576071"/>
    <lineage>
        <taxon>Bacteria</taxon>
        <taxon>Pseudomonadati</taxon>
        <taxon>Verrucomicrobiota</taxon>
        <taxon>Verrucomicrobiia</taxon>
        <taxon>Verrucomicrobiales</taxon>
        <taxon>Verrucomicrobiaceae</taxon>
        <taxon>Phragmitibacter</taxon>
    </lineage>
</organism>
<dbReference type="GO" id="GO:0015666">
    <property type="term" value="F:restriction endodeoxyribonuclease activity"/>
    <property type="evidence" value="ECO:0007669"/>
    <property type="project" value="TreeGrafter"/>
</dbReference>
<keyword evidence="4" id="KW-0540">Nuclease</keyword>
<dbReference type="GO" id="GO:0003677">
    <property type="term" value="F:DNA binding"/>
    <property type="evidence" value="ECO:0007669"/>
    <property type="project" value="InterPro"/>
</dbReference>
<reference evidence="4 5" key="1">
    <citation type="submission" date="2019-05" db="EMBL/GenBank/DDBJ databases">
        <title>Verrucobacter flavum gen. nov., sp. nov. a new member of the family Verrucomicrobiaceae.</title>
        <authorList>
            <person name="Szuroczki S."/>
            <person name="Abbaszade G."/>
            <person name="Szabo A."/>
            <person name="Felfoldi T."/>
            <person name="Schumann P."/>
            <person name="Boka K."/>
            <person name="Keki Z."/>
            <person name="Toumi M."/>
            <person name="Toth E."/>
        </authorList>
    </citation>
    <scope>NUCLEOTIDE SEQUENCE [LARGE SCALE GENOMIC DNA]</scope>
    <source>
        <strain evidence="4 5">MG-N-17</strain>
    </source>
</reference>
<dbReference type="InterPro" id="IPR011856">
    <property type="entry name" value="tRNA_endonuc-like_dom_sf"/>
</dbReference>
<dbReference type="Proteomes" id="UP000306196">
    <property type="component" value="Unassembled WGS sequence"/>
</dbReference>
<proteinExistence type="predicted"/>
<keyword evidence="4" id="KW-0378">Hydrolase</keyword>
<feature type="domain" description="Restriction endonuclease type IV Mrr" evidence="2">
    <location>
        <begin position="161"/>
        <end position="280"/>
    </location>
</feature>